<keyword evidence="12" id="KW-0808">Transferase</keyword>
<dbReference type="GO" id="GO:0018423">
    <property type="term" value="F:protein C-terminal leucine carboxyl O-methyltransferase activity"/>
    <property type="evidence" value="ECO:0007669"/>
    <property type="project" value="UniProtKB-EC"/>
</dbReference>
<evidence type="ECO:0000256" key="2">
    <source>
        <dbReference type="ARBA" id="ARBA00004251"/>
    </source>
</evidence>
<feature type="transmembrane region" description="Helical" evidence="28">
    <location>
        <begin position="636"/>
        <end position="655"/>
    </location>
</feature>
<dbReference type="Pfam" id="PF08263">
    <property type="entry name" value="LRRNT_2"/>
    <property type="match status" value="1"/>
</dbReference>
<reference evidence="31" key="2">
    <citation type="submission" date="2018-05" db="EMBL/GenBank/DDBJ databases">
        <title>OmerRS3 (Oryza meridionalis Reference Sequence Version 3).</title>
        <authorList>
            <person name="Zhang J."/>
            <person name="Kudrna D."/>
            <person name="Lee S."/>
            <person name="Talag J."/>
            <person name="Welchert J."/>
            <person name="Wing R.A."/>
        </authorList>
    </citation>
    <scope>NUCLEOTIDE SEQUENCE [LARGE SCALE GENOMIC DNA]</scope>
    <source>
        <strain evidence="31">cv. OR44</strain>
    </source>
</reference>
<dbReference type="PRINTS" id="PR00019">
    <property type="entry name" value="LEURICHRPT"/>
</dbReference>
<evidence type="ECO:0000256" key="6">
    <source>
        <dbReference type="ARBA" id="ARBA00012834"/>
    </source>
</evidence>
<evidence type="ECO:0000256" key="15">
    <source>
        <dbReference type="ARBA" id="ARBA00022729"/>
    </source>
</evidence>
<dbReference type="SUPFAM" id="SSF53335">
    <property type="entry name" value="S-adenosyl-L-methionine-dependent methyltransferases"/>
    <property type="match status" value="1"/>
</dbReference>
<evidence type="ECO:0000256" key="27">
    <source>
        <dbReference type="SAM" id="MobiDB-lite"/>
    </source>
</evidence>
<keyword evidence="21 28" id="KW-0472">Membrane</keyword>
<evidence type="ECO:0000256" key="25">
    <source>
        <dbReference type="ARBA" id="ARBA00047899"/>
    </source>
</evidence>
<keyword evidence="20 28" id="KW-1133">Transmembrane helix</keyword>
<keyword evidence="11" id="KW-1070">Brassinosteroid signaling pathway</keyword>
<dbReference type="Gene3D" id="3.80.10.10">
    <property type="entry name" value="Ribonuclease Inhibitor"/>
    <property type="match status" value="7"/>
</dbReference>
<feature type="transmembrane region" description="Helical" evidence="28">
    <location>
        <begin position="799"/>
        <end position="823"/>
    </location>
</feature>
<keyword evidence="22" id="KW-0675">Receptor</keyword>
<comment type="similarity">
    <text evidence="3">Belongs to the RLP family.</text>
</comment>
<accession>A0A0E0DWG4</accession>
<evidence type="ECO:0000256" key="23">
    <source>
        <dbReference type="ARBA" id="ARBA00023180"/>
    </source>
</evidence>
<dbReference type="Pfam" id="PF23598">
    <property type="entry name" value="LRR_14"/>
    <property type="match status" value="2"/>
</dbReference>
<keyword evidence="8" id="KW-0723">Serine/threonine-protein kinase</keyword>
<evidence type="ECO:0000256" key="11">
    <source>
        <dbReference type="ARBA" id="ARBA00022626"/>
    </source>
</evidence>
<evidence type="ECO:0000256" key="26">
    <source>
        <dbReference type="ARBA" id="ARBA00048679"/>
    </source>
</evidence>
<evidence type="ECO:0000313" key="31">
    <source>
        <dbReference type="EnsemblPlants" id="OMERI06G02480.2"/>
    </source>
</evidence>
<feature type="region of interest" description="Disordered" evidence="27">
    <location>
        <begin position="1"/>
        <end position="22"/>
    </location>
</feature>
<name>A0A0E0DWG4_9ORYZ</name>
<dbReference type="SMART" id="SM00369">
    <property type="entry name" value="LRR_TYP"/>
    <property type="match status" value="21"/>
</dbReference>
<dbReference type="SUPFAM" id="SSF52047">
    <property type="entry name" value="RNI-like"/>
    <property type="match status" value="2"/>
</dbReference>
<evidence type="ECO:0000259" key="29">
    <source>
        <dbReference type="Pfam" id="PF08263"/>
    </source>
</evidence>
<dbReference type="InterPro" id="IPR007213">
    <property type="entry name" value="Ppm1/Ppm2/Tcmp"/>
</dbReference>
<keyword evidence="13" id="KW-0949">S-adenosyl-L-methionine</keyword>
<keyword evidence="18" id="KW-0418">Kinase</keyword>
<evidence type="ECO:0000256" key="5">
    <source>
        <dbReference type="ARBA" id="ARBA00012513"/>
    </source>
</evidence>
<dbReference type="EnsemblPlants" id="OMERI06G02480.2">
    <property type="protein sequence ID" value="OMERI06G02480.2"/>
    <property type="gene ID" value="OMERI06G02480"/>
</dbReference>
<organism evidence="31">
    <name type="scientific">Oryza meridionalis</name>
    <dbReference type="NCBI Taxonomy" id="40149"/>
    <lineage>
        <taxon>Eukaryota</taxon>
        <taxon>Viridiplantae</taxon>
        <taxon>Streptophyta</taxon>
        <taxon>Embryophyta</taxon>
        <taxon>Tracheophyta</taxon>
        <taxon>Spermatophyta</taxon>
        <taxon>Magnoliopsida</taxon>
        <taxon>Liliopsida</taxon>
        <taxon>Poales</taxon>
        <taxon>Poaceae</taxon>
        <taxon>BOP clade</taxon>
        <taxon>Oryzoideae</taxon>
        <taxon>Oryzeae</taxon>
        <taxon>Oryzinae</taxon>
        <taxon>Oryza</taxon>
    </lineage>
</organism>
<evidence type="ECO:0000256" key="28">
    <source>
        <dbReference type="SAM" id="Phobius"/>
    </source>
</evidence>
<dbReference type="InterPro" id="IPR013210">
    <property type="entry name" value="LRR_N_plant-typ"/>
</dbReference>
<keyword evidence="32" id="KW-1185">Reference proteome</keyword>
<dbReference type="PANTHER" id="PTHR48063">
    <property type="entry name" value="LRR RECEPTOR-LIKE KINASE"/>
    <property type="match status" value="1"/>
</dbReference>
<dbReference type="FunFam" id="3.40.50.150:FF:000092">
    <property type="entry name" value="Leucine carboxyl methyltransferase 1"/>
    <property type="match status" value="1"/>
</dbReference>
<keyword evidence="17" id="KW-0547">Nucleotide-binding</keyword>
<keyword evidence="10" id="KW-0433">Leucine-rich repeat</keyword>
<evidence type="ECO:0000256" key="16">
    <source>
        <dbReference type="ARBA" id="ARBA00022737"/>
    </source>
</evidence>
<keyword evidence="19" id="KW-0067">ATP-binding</keyword>
<dbReference type="FunFam" id="3.80.10.10:FF:001347">
    <property type="entry name" value="LRR receptor-like serine/threonine-protein kinase GSO2"/>
    <property type="match status" value="1"/>
</dbReference>
<evidence type="ECO:0000256" key="19">
    <source>
        <dbReference type="ARBA" id="ARBA00022840"/>
    </source>
</evidence>
<evidence type="ECO:0000259" key="30">
    <source>
        <dbReference type="Pfam" id="PF23598"/>
    </source>
</evidence>
<keyword evidence="14 28" id="KW-0812">Transmembrane</keyword>
<dbReference type="Pfam" id="PF00560">
    <property type="entry name" value="LRR_1"/>
    <property type="match status" value="7"/>
</dbReference>
<comment type="subcellular location">
    <subcellularLocation>
        <location evidence="2">Cell membrane</location>
        <topology evidence="2">Single-pass type I membrane protein</topology>
    </subcellularLocation>
</comment>
<evidence type="ECO:0000256" key="7">
    <source>
        <dbReference type="ARBA" id="ARBA00022475"/>
    </source>
</evidence>
<reference evidence="31" key="1">
    <citation type="submission" date="2015-04" db="UniProtKB">
        <authorList>
            <consortium name="EnsemblPlants"/>
        </authorList>
    </citation>
    <scope>IDENTIFICATION</scope>
</reference>
<evidence type="ECO:0000256" key="20">
    <source>
        <dbReference type="ARBA" id="ARBA00022989"/>
    </source>
</evidence>
<proteinExistence type="inferred from homology"/>
<dbReference type="FunFam" id="3.80.10.10:FF:000111">
    <property type="entry name" value="LRR receptor-like serine/threonine-protein kinase ERECTA"/>
    <property type="match status" value="1"/>
</dbReference>
<feature type="domain" description="Disease resistance R13L4/SHOC-2-like LRR" evidence="30">
    <location>
        <begin position="126"/>
        <end position="360"/>
    </location>
</feature>
<evidence type="ECO:0000256" key="14">
    <source>
        <dbReference type="ARBA" id="ARBA00022692"/>
    </source>
</evidence>
<dbReference type="InterPro" id="IPR032675">
    <property type="entry name" value="LRR_dom_sf"/>
</dbReference>
<comment type="catalytic activity">
    <reaction evidence="1">
        <text>[phosphatase 2A protein]-C-terminal L-leucine + S-adenosyl-L-methionine = [phosphatase 2A protein]-C-terminal L-leucine methyl ester + S-adenosyl-L-homocysteine</text>
        <dbReference type="Rhea" id="RHEA:48544"/>
        <dbReference type="Rhea" id="RHEA-COMP:12134"/>
        <dbReference type="Rhea" id="RHEA-COMP:12135"/>
        <dbReference type="ChEBI" id="CHEBI:57856"/>
        <dbReference type="ChEBI" id="CHEBI:59789"/>
        <dbReference type="ChEBI" id="CHEBI:90516"/>
        <dbReference type="ChEBI" id="CHEBI:90517"/>
        <dbReference type="EC" id="2.1.1.233"/>
    </reaction>
</comment>
<feature type="domain" description="Leucine-rich repeat-containing N-terminal plant-type" evidence="29">
    <location>
        <begin position="1156"/>
        <end position="1192"/>
    </location>
</feature>
<dbReference type="Gramene" id="OMERI06G02480.2">
    <property type="protein sequence ID" value="OMERI06G02480.2"/>
    <property type="gene ID" value="OMERI06G02480"/>
</dbReference>
<keyword evidence="23" id="KW-0325">Glycoprotein</keyword>
<dbReference type="GO" id="GO:0005524">
    <property type="term" value="F:ATP binding"/>
    <property type="evidence" value="ECO:0007669"/>
    <property type="project" value="UniProtKB-KW"/>
</dbReference>
<dbReference type="PANTHER" id="PTHR48063:SF92">
    <property type="entry name" value="LEUCINE-RICH REPEAT-CONTAINING N-TERMINAL PLANT-TYPE DOMAIN-CONTAINING PROTEIN"/>
    <property type="match status" value="1"/>
</dbReference>
<dbReference type="GO" id="GO:0032259">
    <property type="term" value="P:methylation"/>
    <property type="evidence" value="ECO:0007669"/>
    <property type="project" value="UniProtKB-KW"/>
</dbReference>
<dbReference type="InterPro" id="IPR046956">
    <property type="entry name" value="RLP23-like"/>
</dbReference>
<evidence type="ECO:0000256" key="9">
    <source>
        <dbReference type="ARBA" id="ARBA00022603"/>
    </source>
</evidence>
<dbReference type="InterPro" id="IPR001611">
    <property type="entry name" value="Leu-rich_rpt"/>
</dbReference>
<keyword evidence="7" id="KW-1003">Cell membrane</keyword>
<evidence type="ECO:0000256" key="13">
    <source>
        <dbReference type="ARBA" id="ARBA00022691"/>
    </source>
</evidence>
<comment type="catalytic activity">
    <reaction evidence="26">
        <text>L-seryl-[protein] + ATP = O-phospho-L-seryl-[protein] + ADP + H(+)</text>
        <dbReference type="Rhea" id="RHEA:17989"/>
        <dbReference type="Rhea" id="RHEA-COMP:9863"/>
        <dbReference type="Rhea" id="RHEA-COMP:11604"/>
        <dbReference type="ChEBI" id="CHEBI:15378"/>
        <dbReference type="ChEBI" id="CHEBI:29999"/>
        <dbReference type="ChEBI" id="CHEBI:30616"/>
        <dbReference type="ChEBI" id="CHEBI:83421"/>
        <dbReference type="ChEBI" id="CHEBI:456216"/>
        <dbReference type="EC" id="2.7.11.1"/>
    </reaction>
</comment>
<keyword evidence="9" id="KW-0489">Methyltransferase</keyword>
<dbReference type="Pfam" id="PF04072">
    <property type="entry name" value="LCM"/>
    <property type="match status" value="1"/>
</dbReference>
<protein>
    <recommendedName>
        <fullName evidence="24">[Phosphatase 2A protein]-leucine-carboxy methyltransferase 1</fullName>
        <ecNumber evidence="6">2.1.1.233</ecNumber>
        <ecNumber evidence="5">2.7.11.1</ecNumber>
    </recommendedName>
</protein>
<evidence type="ECO:0000256" key="17">
    <source>
        <dbReference type="ARBA" id="ARBA00022741"/>
    </source>
</evidence>
<evidence type="ECO:0000256" key="3">
    <source>
        <dbReference type="ARBA" id="ARBA00009592"/>
    </source>
</evidence>
<comment type="catalytic activity">
    <reaction evidence="25">
        <text>L-threonyl-[protein] + ATP = O-phospho-L-threonyl-[protein] + ADP + H(+)</text>
        <dbReference type="Rhea" id="RHEA:46608"/>
        <dbReference type="Rhea" id="RHEA-COMP:11060"/>
        <dbReference type="Rhea" id="RHEA-COMP:11605"/>
        <dbReference type="ChEBI" id="CHEBI:15378"/>
        <dbReference type="ChEBI" id="CHEBI:30013"/>
        <dbReference type="ChEBI" id="CHEBI:30616"/>
        <dbReference type="ChEBI" id="CHEBI:61977"/>
        <dbReference type="ChEBI" id="CHEBI:456216"/>
        <dbReference type="EC" id="2.7.11.1"/>
    </reaction>
</comment>
<dbReference type="STRING" id="40149.A0A0E0DWG4"/>
<dbReference type="FunFam" id="3.80.10.10:FF:000649">
    <property type="entry name" value="Leucine Rich Repeat family protein"/>
    <property type="match status" value="2"/>
</dbReference>
<evidence type="ECO:0000256" key="24">
    <source>
        <dbReference type="ARBA" id="ARBA00032526"/>
    </source>
</evidence>
<evidence type="ECO:0000256" key="18">
    <source>
        <dbReference type="ARBA" id="ARBA00022777"/>
    </source>
</evidence>
<evidence type="ECO:0000256" key="21">
    <source>
        <dbReference type="ARBA" id="ARBA00023136"/>
    </source>
</evidence>
<keyword evidence="16" id="KW-0677">Repeat</keyword>
<dbReference type="SUPFAM" id="SSF52058">
    <property type="entry name" value="L domain-like"/>
    <property type="match status" value="4"/>
</dbReference>
<dbReference type="FunFam" id="3.80.10.10:FF:000383">
    <property type="entry name" value="Leucine-rich repeat receptor protein kinase EMS1"/>
    <property type="match status" value="1"/>
</dbReference>
<dbReference type="GO" id="GO:0009742">
    <property type="term" value="P:brassinosteroid mediated signaling pathway"/>
    <property type="evidence" value="ECO:0007669"/>
    <property type="project" value="UniProtKB-KW"/>
</dbReference>
<dbReference type="GO" id="GO:0005886">
    <property type="term" value="C:plasma membrane"/>
    <property type="evidence" value="ECO:0007669"/>
    <property type="project" value="UniProtKB-SubCell"/>
</dbReference>
<dbReference type="SMART" id="SM00365">
    <property type="entry name" value="LRR_SD22"/>
    <property type="match status" value="9"/>
</dbReference>
<dbReference type="Proteomes" id="UP000008021">
    <property type="component" value="Chromosome 6"/>
</dbReference>
<feature type="domain" description="Disease resistance R13L4/SHOC-2-like LRR" evidence="30">
    <location>
        <begin position="1221"/>
        <end position="1377"/>
    </location>
</feature>
<evidence type="ECO:0000256" key="8">
    <source>
        <dbReference type="ARBA" id="ARBA00022527"/>
    </source>
</evidence>
<dbReference type="FunFam" id="3.80.10.10:FF:000095">
    <property type="entry name" value="LRR receptor-like serine/threonine-protein kinase GSO1"/>
    <property type="match status" value="2"/>
</dbReference>
<evidence type="ECO:0000256" key="10">
    <source>
        <dbReference type="ARBA" id="ARBA00022614"/>
    </source>
</evidence>
<comment type="similarity">
    <text evidence="4">Belongs to the methyltransferase superfamily. LCMT family.</text>
</comment>
<evidence type="ECO:0000313" key="32">
    <source>
        <dbReference type="Proteomes" id="UP000008021"/>
    </source>
</evidence>
<sequence>MEAAAAAGGGGGGGSSAARRSPAASNRLRLKLRYLDLSRAGFGGTVPPQLGNLSMLSHLDLSSPSHTVTVKSFDWVSRLTSLVYLDLSWLYLAASSDWLQATNTLPSLKVLCLNHAFLPATDLNALSHTNFTAIRVLDLKSNNFSSRMPDWVSKLSSLAYLDLSSCELSGSLPRNLGNLTSLSFIQLRANNLEGEIPGSMSRLCNLRHIDLSGNHFSGDITRVANTLFPCMNQLKILDLALNNLTGGLSGWVRHIASVTTLDLSKNSLSGRVSDDIGKLSNLTYLDLSANSFEGTLSELHFANLSRLDMLILESISVKIVTEADWVPPFQLQVLVLYGCQVGPYFPAWLKSQTKIEMIELSRAQIKSKLPDWLWNFSSTISALDVSGNMINGELPKSLKHMKALELLDMSSNQLEGCIPDLPSSVKVLDLSSNHLYGPLPQRLGAKEIYYLSLKDNFLSGSIPTYLCEMVWMEQVLLSLNNFSGVLPNCWRKDSALRVIDFSNNNIHGEISSTMGHLTSLGSLLLHRNKLSGPLPTSLKLCNRLIFLDLSENNLSGTIPTWIGASLQSLILLSLRSNNFSGKIPELLSQLHALQILDIADNNLSGPVPKSLGNLAAMQLGRHMIQQQFSTISDIHFMVYGAGGAVLYRLYAYLYLNSLLAGKLQYNGTAFYIDLSGNQLAGEIPIEIGFLSGLTGLNLSGNHIRGSIPEELGNLRSLEVLDLSRNDLSGPIPQCFLSLSGLSHLNLSYNDLSGAIPFGNELATFAESTYFGNANLCGPPLSRSCLYHKRKHQLNFDTGIYLRALLGFAFGFCIMFVILIPYMATNDDAAASKLSCVNKGYMKDDYVHFFVRRTTKRAPIINRGYYARWSVLRKLLHQFLSAGNGSNDQNRKQILSLGAGFDTTFFQLQDEGIAPYLYVELDFKEVTSKKAAIINHYSQMKEKLGPEASISIEKGEVRSAHYKLFSADIRDIPKLDSVIQMAEMDPTLPTFIIAECVLIYLDPDSTSSIVSWASDKFSTAIFFLYEQIHPDDAFGEQMIINLESRGCPLLGINATPTLSHKENLFLDNGWQRAVAWDMLKIYNDFIDSEERRRIERLELFDEFEEWHMMQEHYCVAYGMNDAKVNTTVIIMRLSLISLLPLLLVASEITAATSCIGKERDALFDLKATLKDPGGVLSSWVGLNCCNWYGVTCNNKTGHIIKLVLANYTIHKENALTGDISPSLVHLTHLMYLDLRWNDFGGARIPAFIGSLKNLRHLDLSGAGFGGRIPPQLGKLSKLNYLDIGFPSIMSTSDSSVDNLLWLSQLSSLAYLDMSWWNLSGASDWLESLNMLSSLKVLYLTYTNLPPTNLNSISQSNLTVLNEIDLSGNNFSSRFPYWLTNIYTMSYIALDFCGLHGSIPKGVGNLTALSYLFLSNNSLVGAIPISISKLCNLKILFLPKNNLIGDITNLGKAMTHCMKGLIMINLGNNNLSGSLSEWIGSFTNLVSVILNKNSLLGHVPTSISQLTKLNNLDLSHNLLEVSVEPNWLPPFQLDELFLRSCPLESQFPHWLQTQIGMGILDLHKTGILGQLPDWVWTSLTSLVSLDLSNNLLTGMLPASLVHMKSLQFLGLSSNQLEGQVPDMPESLDVLDLSNNSLSGSLPHIVGRNMTYIFLSSNRLNRSIPSYICDMPVLSAIDLSNNSLSGKLPNCWKESTRLVLVDFSNNNLEGQIPSSFGYLIFLSSLHLNNNKLSGLLPSSLRSCRSLSFLDLGYNNLEGSIPGWIGDNMQFLMVLRLRSNHFNGSIPSELPQLQSLKVLDLANNKLTGPLPQGIGNFNEMASQRSRPIIPLPIFSDNPDGSLYYNESLSIIIKGEERLYSRILYLMKSIDLSGNYLNGGIPTEIGALVELKNLNLSKNLLSSHIPETIGNMSKLESLDLSWNRLSGIIPESMTSLHLLSHLNMSYNNLSGMVPQGSQLQTLGDEDPYIYAGNKYLCIHLASGSCFEQKDNHVDQAEDNDGHDIWLYIFSGLGFGVGFSSVWWLLVCSKAVGKRYFQFVDSTCEKVIHRMILLEKKVNRKTVRKNSVL</sequence>
<dbReference type="InterPro" id="IPR029063">
    <property type="entry name" value="SAM-dependent_MTases_sf"/>
</dbReference>
<evidence type="ECO:0000256" key="1">
    <source>
        <dbReference type="ARBA" id="ARBA00000724"/>
    </source>
</evidence>
<dbReference type="EC" id="2.1.1.233" evidence="6"/>
<dbReference type="GO" id="GO:0009966">
    <property type="term" value="P:regulation of signal transduction"/>
    <property type="evidence" value="ECO:0007669"/>
    <property type="project" value="UniProtKB-ARBA"/>
</dbReference>
<dbReference type="GO" id="GO:0004674">
    <property type="term" value="F:protein serine/threonine kinase activity"/>
    <property type="evidence" value="ECO:0007669"/>
    <property type="project" value="UniProtKB-KW"/>
</dbReference>
<dbReference type="PROSITE" id="PS51450">
    <property type="entry name" value="LRR"/>
    <property type="match status" value="1"/>
</dbReference>
<evidence type="ECO:0000256" key="4">
    <source>
        <dbReference type="ARBA" id="ARBA00010703"/>
    </source>
</evidence>
<keyword evidence="15" id="KW-0732">Signal</keyword>
<evidence type="ECO:0000256" key="12">
    <source>
        <dbReference type="ARBA" id="ARBA00022679"/>
    </source>
</evidence>
<dbReference type="Gene3D" id="3.40.50.150">
    <property type="entry name" value="Vaccinia Virus protein VP39"/>
    <property type="match status" value="1"/>
</dbReference>
<dbReference type="EC" id="2.7.11.1" evidence="5"/>
<feature type="transmembrane region" description="Helical" evidence="28">
    <location>
        <begin position="1999"/>
        <end position="2021"/>
    </location>
</feature>
<dbReference type="Pfam" id="PF13855">
    <property type="entry name" value="LRR_8"/>
    <property type="match status" value="3"/>
</dbReference>
<evidence type="ECO:0000256" key="22">
    <source>
        <dbReference type="ARBA" id="ARBA00023170"/>
    </source>
</evidence>
<dbReference type="InterPro" id="IPR003591">
    <property type="entry name" value="Leu-rich_rpt_typical-subtyp"/>
</dbReference>
<dbReference type="HOGENOM" id="CLU_000288_18_12_1"/>
<dbReference type="InterPro" id="IPR055414">
    <property type="entry name" value="LRR_R13L4/SHOC2-like"/>
</dbReference>